<feature type="compositionally biased region" description="Polar residues" evidence="1">
    <location>
        <begin position="87"/>
        <end position="100"/>
    </location>
</feature>
<feature type="compositionally biased region" description="Polar residues" evidence="1">
    <location>
        <begin position="267"/>
        <end position="280"/>
    </location>
</feature>
<reference evidence="2" key="1">
    <citation type="submission" date="2020-11" db="EMBL/GenBank/DDBJ databases">
        <authorList>
            <consortium name="DOE Joint Genome Institute"/>
            <person name="Ahrendt S."/>
            <person name="Riley R."/>
            <person name="Andreopoulos W."/>
            <person name="Labutti K."/>
            <person name="Pangilinan J."/>
            <person name="Ruiz-Duenas F.J."/>
            <person name="Barrasa J.M."/>
            <person name="Sanchez-Garcia M."/>
            <person name="Camarero S."/>
            <person name="Miyauchi S."/>
            <person name="Serrano A."/>
            <person name="Linde D."/>
            <person name="Babiker R."/>
            <person name="Drula E."/>
            <person name="Ayuso-Fernandez I."/>
            <person name="Pacheco R."/>
            <person name="Padilla G."/>
            <person name="Ferreira P."/>
            <person name="Barriuso J."/>
            <person name="Kellner H."/>
            <person name="Castanera R."/>
            <person name="Alfaro M."/>
            <person name="Ramirez L."/>
            <person name="Pisabarro A.G."/>
            <person name="Kuo A."/>
            <person name="Tritt A."/>
            <person name="Lipzen A."/>
            <person name="He G."/>
            <person name="Yan M."/>
            <person name="Ng V."/>
            <person name="Cullen D."/>
            <person name="Martin F."/>
            <person name="Rosso M.-N."/>
            <person name="Henrissat B."/>
            <person name="Hibbett D."/>
            <person name="Martinez A.T."/>
            <person name="Grigoriev I.V."/>
        </authorList>
    </citation>
    <scope>NUCLEOTIDE SEQUENCE</scope>
    <source>
        <strain evidence="2">CBS 506.95</strain>
    </source>
</reference>
<feature type="region of interest" description="Disordered" evidence="1">
    <location>
        <begin position="488"/>
        <end position="529"/>
    </location>
</feature>
<evidence type="ECO:0000313" key="2">
    <source>
        <dbReference type="EMBL" id="KAF9521456.1"/>
    </source>
</evidence>
<dbReference type="Proteomes" id="UP000807306">
    <property type="component" value="Unassembled WGS sequence"/>
</dbReference>
<protein>
    <submittedName>
        <fullName evidence="2">Uncharacterized protein</fullName>
    </submittedName>
</protein>
<feature type="compositionally biased region" description="Basic and acidic residues" evidence="1">
    <location>
        <begin position="619"/>
        <end position="635"/>
    </location>
</feature>
<feature type="compositionally biased region" description="Polar residues" evidence="1">
    <location>
        <begin position="489"/>
        <end position="518"/>
    </location>
</feature>
<feature type="compositionally biased region" description="Polar residues" evidence="1">
    <location>
        <begin position="109"/>
        <end position="126"/>
    </location>
</feature>
<feature type="compositionally biased region" description="Low complexity" evidence="1">
    <location>
        <begin position="316"/>
        <end position="330"/>
    </location>
</feature>
<organism evidence="2 3">
    <name type="scientific">Crepidotus variabilis</name>
    <dbReference type="NCBI Taxonomy" id="179855"/>
    <lineage>
        <taxon>Eukaryota</taxon>
        <taxon>Fungi</taxon>
        <taxon>Dikarya</taxon>
        <taxon>Basidiomycota</taxon>
        <taxon>Agaricomycotina</taxon>
        <taxon>Agaricomycetes</taxon>
        <taxon>Agaricomycetidae</taxon>
        <taxon>Agaricales</taxon>
        <taxon>Agaricineae</taxon>
        <taxon>Crepidotaceae</taxon>
        <taxon>Crepidotus</taxon>
    </lineage>
</organism>
<sequence>MTLSSGVGGSGFDLTADSESVVLGVEEGKVVQKACTEECKVPSKACNGRSSINESAPMQRLPYGTHSVFSYWSSLPKIALLAHKSNKNNAPASESDTPSTPLGMDELSDVSSPTETNIDPFNSPSAITYGDGRGGANVGSFQRLQDIRSSLPPAEPTSPPALSTGFTPVMERINTVERTLHRFREDTLAEERLQVLRQTFADMEDRRRLAEDIAEAERRQRHDEYAAHMLNLARAHQRLLFNRPGTGYVTHPSNFREPVRRPENLSARRTQPTSTPNSASVPPAGFLGVSSRAPTHPSGFTNRTEPSRAPSRRNNRPITSSTSTTASAAAPPQAEVNAATQMGFTGIFANTISAANFAPLRNSQASASTANTTSHNSRTVTASAAVSTTASVVTSAPQPARPPNVTRPGFVPNWNSASTGPCVNTKAKSSDSSAKEKPSGTFGTRPKAKAAAASTKGKASTAPKSFGLRFIRPEDRAMHELELKVLGSGSRTNPFNWNDSPSNRLNATSPTPQGTSGPSAAKKAKVSSNASVQTKGVFLLSSLPTPEPAATSTQVNSPTPNPHRRAPIAASNISDAVTSASTSTSNPRKRTQPTSAPEPSRGTNRRRVTLTRLADLPSESEKNSSDENQPTDHVRSQVISGSDDEDFVIRVDESPPAPAPSQDTTAINDLATPGAPRIPLEELPELQRSRVDPTPGYTHLVNQLRHLAASRGLLIQQDSDSPDEFENSYTELTAEELEALEATDHAQMDGCDENTGN</sequence>
<keyword evidence="3" id="KW-1185">Reference proteome</keyword>
<proteinExistence type="predicted"/>
<dbReference type="EMBL" id="MU158059">
    <property type="protein sequence ID" value="KAF9521456.1"/>
    <property type="molecule type" value="Genomic_DNA"/>
</dbReference>
<gene>
    <name evidence="2" type="ORF">CPB83DRAFT_841252</name>
</gene>
<feature type="region of interest" description="Disordered" evidence="1">
    <location>
        <begin position="87"/>
        <end position="134"/>
    </location>
</feature>
<feature type="compositionally biased region" description="Polar residues" evidence="1">
    <location>
        <begin position="413"/>
        <end position="422"/>
    </location>
</feature>
<feature type="region of interest" description="Disordered" evidence="1">
    <location>
        <begin position="249"/>
        <end position="333"/>
    </location>
</feature>
<feature type="region of interest" description="Disordered" evidence="1">
    <location>
        <begin position="542"/>
        <end position="643"/>
    </location>
</feature>
<feature type="region of interest" description="Disordered" evidence="1">
    <location>
        <begin position="391"/>
        <end position="467"/>
    </location>
</feature>
<dbReference type="AlphaFoldDB" id="A0A9P6BBX9"/>
<accession>A0A9P6BBX9</accession>
<feature type="compositionally biased region" description="Low complexity" evidence="1">
    <location>
        <begin position="449"/>
        <end position="465"/>
    </location>
</feature>
<comment type="caution">
    <text evidence="2">The sequence shown here is derived from an EMBL/GenBank/DDBJ whole genome shotgun (WGS) entry which is preliminary data.</text>
</comment>
<evidence type="ECO:0000313" key="3">
    <source>
        <dbReference type="Proteomes" id="UP000807306"/>
    </source>
</evidence>
<evidence type="ECO:0000256" key="1">
    <source>
        <dbReference type="SAM" id="MobiDB-lite"/>
    </source>
</evidence>
<name>A0A9P6BBX9_9AGAR</name>